<dbReference type="EMBL" id="JARBHA010000003">
    <property type="protein sequence ID" value="KAJ9705156.1"/>
    <property type="molecule type" value="Genomic_DNA"/>
</dbReference>
<evidence type="ECO:0000256" key="1">
    <source>
        <dbReference type="SAM" id="SignalP"/>
    </source>
</evidence>
<keyword evidence="1" id="KW-0732">Signal</keyword>
<comment type="caution">
    <text evidence="2">The sequence shown here is derived from an EMBL/GenBank/DDBJ whole genome shotgun (WGS) entry which is preliminary data.</text>
</comment>
<feature type="signal peptide" evidence="1">
    <location>
        <begin position="1"/>
        <end position="23"/>
    </location>
</feature>
<dbReference type="PANTHER" id="PTHR33321">
    <property type="match status" value="1"/>
</dbReference>
<proteinExistence type="predicted"/>
<accession>A0AA39ACN3</accession>
<name>A0AA39ACN3_VITRO</name>
<protein>
    <recommendedName>
        <fullName evidence="4">Plant basic secretory protein (BSP) family protein</fullName>
    </recommendedName>
</protein>
<dbReference type="AlphaFoldDB" id="A0AA39ACN3"/>
<dbReference type="PANTHER" id="PTHR33321:SF12">
    <property type="entry name" value="PLANT BASIC SECRETORY PROTEIN (BSP) FAMILY PROTEIN"/>
    <property type="match status" value="1"/>
</dbReference>
<gene>
    <name evidence="2" type="ORF">PVL29_003287</name>
</gene>
<sequence>MAPKHMFLLSCLVILAALHGIHAVEFEVINNAESSAGGIRFTNEIGAEFSMSTLSISTHFIWDLFQQNTEQDRKDVQKVALIIDNMDGIAYTANDEIHFNANYIGNYSGDLRMEFSGIIFHEMTHIWQWYGDGQAPGGLIEGIADFVRLSAGYAPSHWVQPGEGERWDQGYDVTARFLDYCNGLSSGFVAELNKKMESDYSEDFFVELLGETVDELWRDYKDTYGKN</sequence>
<dbReference type="InterPro" id="IPR007541">
    <property type="entry name" value="Uncharacterised_BSP"/>
</dbReference>
<keyword evidence="3" id="KW-1185">Reference proteome</keyword>
<feature type="chain" id="PRO_5041346667" description="Plant basic secretory protein (BSP) family protein" evidence="1">
    <location>
        <begin position="24"/>
        <end position="227"/>
    </location>
</feature>
<evidence type="ECO:0000313" key="2">
    <source>
        <dbReference type="EMBL" id="KAJ9705156.1"/>
    </source>
</evidence>
<reference evidence="2 3" key="1">
    <citation type="journal article" date="2023" name="BMC Biotechnol.">
        <title>Vitis rotundifolia cv Carlos genome sequencing.</title>
        <authorList>
            <person name="Huff M."/>
            <person name="Hulse-Kemp A."/>
            <person name="Scheffler B."/>
            <person name="Youngblood R."/>
            <person name="Simpson S."/>
            <person name="Babiker E."/>
            <person name="Staton M."/>
        </authorList>
    </citation>
    <scope>NUCLEOTIDE SEQUENCE [LARGE SCALE GENOMIC DNA]</scope>
    <source>
        <tissue evidence="2">Leaf</tissue>
    </source>
</reference>
<evidence type="ECO:0000313" key="3">
    <source>
        <dbReference type="Proteomes" id="UP001168098"/>
    </source>
</evidence>
<evidence type="ECO:0008006" key="4">
    <source>
        <dbReference type="Google" id="ProtNLM"/>
    </source>
</evidence>
<dbReference type="Proteomes" id="UP001168098">
    <property type="component" value="Unassembled WGS sequence"/>
</dbReference>
<dbReference type="Pfam" id="PF04450">
    <property type="entry name" value="BSP"/>
    <property type="match status" value="1"/>
</dbReference>
<organism evidence="2 3">
    <name type="scientific">Vitis rotundifolia</name>
    <name type="common">Muscadine grape</name>
    <dbReference type="NCBI Taxonomy" id="103349"/>
    <lineage>
        <taxon>Eukaryota</taxon>
        <taxon>Viridiplantae</taxon>
        <taxon>Streptophyta</taxon>
        <taxon>Embryophyta</taxon>
        <taxon>Tracheophyta</taxon>
        <taxon>Spermatophyta</taxon>
        <taxon>Magnoliopsida</taxon>
        <taxon>eudicotyledons</taxon>
        <taxon>Gunneridae</taxon>
        <taxon>Pentapetalae</taxon>
        <taxon>rosids</taxon>
        <taxon>Vitales</taxon>
        <taxon>Vitaceae</taxon>
        <taxon>Viteae</taxon>
        <taxon>Vitis</taxon>
    </lineage>
</organism>